<dbReference type="AlphaFoldDB" id="C7JIN9"/>
<dbReference type="Proteomes" id="UP000000948">
    <property type="component" value="Plasmid pAPA01-020"/>
</dbReference>
<geneLocation type="plasmid" evidence="1 2">
    <name>pAPA01-020</name>
</geneLocation>
<accession>C7JIN9</accession>
<proteinExistence type="predicted"/>
<dbReference type="EMBL" id="AP011123">
    <property type="protein sequence ID" value="BAI00966.1"/>
    <property type="molecule type" value="Genomic_DNA"/>
</dbReference>
<keyword evidence="1" id="KW-0614">Plasmid</keyword>
<protein>
    <submittedName>
        <fullName evidence="1">Uncharacterized protein</fullName>
    </submittedName>
</protein>
<evidence type="ECO:0000313" key="1">
    <source>
        <dbReference type="EMBL" id="BAI00966.1"/>
    </source>
</evidence>
<name>C7JIN9_ACEP3</name>
<dbReference type="HOGENOM" id="CLU_2613850_0_0_5"/>
<dbReference type="KEGG" id="apt:APA01_41790"/>
<reference evidence="1 2" key="1">
    <citation type="journal article" date="2009" name="Nucleic Acids Res.">
        <title>Whole-genome analyses reveal genetic instability of Acetobacter pasteurianus.</title>
        <authorList>
            <person name="Azuma Y."/>
            <person name="Hosoyama A."/>
            <person name="Matsutani M."/>
            <person name="Furuya N."/>
            <person name="Horikawa H."/>
            <person name="Harada T."/>
            <person name="Hirakawa H."/>
            <person name="Kuhara S."/>
            <person name="Matsushita K."/>
            <person name="Fujita N."/>
            <person name="Shirai M."/>
        </authorList>
    </citation>
    <scope>NUCLEOTIDE SEQUENCE [LARGE SCALE GENOMIC DNA]</scope>
    <source>
        <strain evidence="2">NBRC 105184 / IFO 3283-01</strain>
    </source>
</reference>
<sequence length="78" mass="8122">MKGPAFLMAMDTVIGGIHIQNDPGGCALMLVHEERDEQGSQGLMISNDAAVTICLVATALQPVQRGFSCQCCAVCPAS</sequence>
<evidence type="ECO:0000313" key="2">
    <source>
        <dbReference type="Proteomes" id="UP000000948"/>
    </source>
</evidence>
<gene>
    <name evidence="1" type="ordered locus">APA01_41790</name>
</gene>
<organism evidence="1 2">
    <name type="scientific">Acetobacter pasteurianus (strain NBRC 105184 / IFO 3283-01)</name>
    <dbReference type="NCBI Taxonomy" id="634452"/>
    <lineage>
        <taxon>Bacteria</taxon>
        <taxon>Pseudomonadati</taxon>
        <taxon>Pseudomonadota</taxon>
        <taxon>Alphaproteobacteria</taxon>
        <taxon>Acetobacterales</taxon>
        <taxon>Acetobacteraceae</taxon>
        <taxon>Acetobacter</taxon>
    </lineage>
</organism>